<dbReference type="Pfam" id="PF00528">
    <property type="entry name" value="BPD_transp_1"/>
    <property type="match status" value="2"/>
</dbReference>
<organism evidence="9 10">
    <name type="scientific">Alteromonas ponticola</name>
    <dbReference type="NCBI Taxonomy" id="2720613"/>
    <lineage>
        <taxon>Bacteria</taxon>
        <taxon>Pseudomonadati</taxon>
        <taxon>Pseudomonadota</taxon>
        <taxon>Gammaproteobacteria</taxon>
        <taxon>Alteromonadales</taxon>
        <taxon>Alteromonadaceae</taxon>
        <taxon>Alteromonas/Salinimonas group</taxon>
        <taxon>Alteromonas</taxon>
    </lineage>
</organism>
<feature type="transmembrane region" description="Helical" evidence="7">
    <location>
        <begin position="57"/>
        <end position="80"/>
    </location>
</feature>
<keyword evidence="4 7" id="KW-0812">Transmembrane</keyword>
<feature type="transmembrane region" description="Helical" evidence="7">
    <location>
        <begin position="139"/>
        <end position="161"/>
    </location>
</feature>
<evidence type="ECO:0000256" key="1">
    <source>
        <dbReference type="ARBA" id="ARBA00004651"/>
    </source>
</evidence>
<proteinExistence type="inferred from homology"/>
<comment type="similarity">
    <text evidence="7">Belongs to the binding-protein-dependent transport system permease family.</text>
</comment>
<feature type="transmembrane region" description="Helical" evidence="7">
    <location>
        <begin position="519"/>
        <end position="541"/>
    </location>
</feature>
<accession>A0ABX1QXZ6</accession>
<evidence type="ECO:0000256" key="4">
    <source>
        <dbReference type="ARBA" id="ARBA00022692"/>
    </source>
</evidence>
<feature type="transmembrane region" description="Helical" evidence="7">
    <location>
        <begin position="404"/>
        <end position="424"/>
    </location>
</feature>
<evidence type="ECO:0000313" key="9">
    <source>
        <dbReference type="EMBL" id="NMH59115.1"/>
    </source>
</evidence>
<reference evidence="9 10" key="1">
    <citation type="submission" date="2020-03" db="EMBL/GenBank/DDBJ databases">
        <title>Alteromonas ponticola sp. nov., isolated from seawater.</title>
        <authorList>
            <person name="Yoon J.-H."/>
            <person name="Kim Y.-O."/>
        </authorList>
    </citation>
    <scope>NUCLEOTIDE SEQUENCE [LARGE SCALE GENOMIC DNA]</scope>
    <source>
        <strain evidence="9 10">MYP5</strain>
    </source>
</reference>
<dbReference type="InterPro" id="IPR035906">
    <property type="entry name" value="MetI-like_sf"/>
</dbReference>
<feature type="transmembrane region" description="Helical" evidence="7">
    <location>
        <begin position="12"/>
        <end position="37"/>
    </location>
</feature>
<name>A0ABX1QXZ6_9ALTE</name>
<feature type="transmembrane region" description="Helical" evidence="7">
    <location>
        <begin position="330"/>
        <end position="352"/>
    </location>
</feature>
<feature type="transmembrane region" description="Helical" evidence="7">
    <location>
        <begin position="373"/>
        <end position="392"/>
    </location>
</feature>
<dbReference type="PROSITE" id="PS50928">
    <property type="entry name" value="ABC_TM1"/>
    <property type="match status" value="2"/>
</dbReference>
<dbReference type="SUPFAM" id="SSF161098">
    <property type="entry name" value="MetI-like"/>
    <property type="match status" value="2"/>
</dbReference>
<evidence type="ECO:0000256" key="2">
    <source>
        <dbReference type="ARBA" id="ARBA00022448"/>
    </source>
</evidence>
<comment type="caution">
    <text evidence="9">The sequence shown here is derived from an EMBL/GenBank/DDBJ whole genome shotgun (WGS) entry which is preliminary data.</text>
</comment>
<dbReference type="CDD" id="cd06261">
    <property type="entry name" value="TM_PBP2"/>
    <property type="match status" value="2"/>
</dbReference>
<feature type="transmembrane region" description="Helical" evidence="7">
    <location>
        <begin position="469"/>
        <end position="486"/>
    </location>
</feature>
<comment type="subcellular location">
    <subcellularLocation>
        <location evidence="1 7">Cell membrane</location>
        <topology evidence="1 7">Multi-pass membrane protein</topology>
    </subcellularLocation>
</comment>
<dbReference type="Proteomes" id="UP000709336">
    <property type="component" value="Unassembled WGS sequence"/>
</dbReference>
<evidence type="ECO:0000256" key="7">
    <source>
        <dbReference type="RuleBase" id="RU363032"/>
    </source>
</evidence>
<feature type="domain" description="ABC transmembrane type-1" evidence="8">
    <location>
        <begin position="331"/>
        <end position="537"/>
    </location>
</feature>
<keyword evidence="10" id="KW-1185">Reference proteome</keyword>
<evidence type="ECO:0000259" key="8">
    <source>
        <dbReference type="PROSITE" id="PS50928"/>
    </source>
</evidence>
<feature type="transmembrane region" description="Helical" evidence="7">
    <location>
        <begin position="287"/>
        <end position="310"/>
    </location>
</feature>
<feature type="transmembrane region" description="Helical" evidence="7">
    <location>
        <begin position="92"/>
        <end position="112"/>
    </location>
</feature>
<gene>
    <name evidence="9" type="ORF">HCJ96_03650</name>
</gene>
<dbReference type="PANTHER" id="PTHR30183">
    <property type="entry name" value="MOLYBDENUM TRANSPORT SYSTEM PERMEASE PROTEIN MODB"/>
    <property type="match status" value="1"/>
</dbReference>
<keyword evidence="2 7" id="KW-0813">Transport</keyword>
<keyword evidence="5 7" id="KW-1133">Transmembrane helix</keyword>
<keyword evidence="6 7" id="KW-0472">Membrane</keyword>
<dbReference type="InterPro" id="IPR000515">
    <property type="entry name" value="MetI-like"/>
</dbReference>
<evidence type="ECO:0000256" key="3">
    <source>
        <dbReference type="ARBA" id="ARBA00022475"/>
    </source>
</evidence>
<sequence length="549" mass="60591">MKSYLRALLDPWQGALLLLGVLLSLPVVVIFTSWIYPQSELWQHLMTTVLQDYVVNSLLLACGVGVGSLLIGTTVAYVISRYDFTGRKLFRWLTLLPLAMPAYIIAYTYTGILDFSGPVQTLLRDTFGWGYGDYTFPDIRSLTGAIIVMSLVLYPYVYMLARTAFSEQPISLVEASQTMGISKFGYLTRVSLPLARPALFTGTALAMMEALADYGTVQYFGVSTFTTGIFRTWFGLGNGIAAAQLSSLLCSFVLIVLLFEKWSRRHIKYYHQGQNHKVQKRKQLSGGWAVFVFILCLLPPLLGFIVPVIQLLYWTWLTLQQNIDVQFIELIINSFGLALSAAIIVVMLALLFSYTRRIKNSKVINSLEQAVSLGYAIPGTVIAVGVLVPLSWADNTANLISESWFDTTVGLIFSGTLFALLLAYSIRFLSVAIHNVEAGLSRITPDMDNAARSLGAPPKRVLKEIHIPLLKTSVLSAALLVFVDVLKELPATLILRPFNFNTLAVRSFELASDERLVDAATPALAIVLVGLLPVILITHAIDKTIKGKS</sequence>
<evidence type="ECO:0000313" key="10">
    <source>
        <dbReference type="Proteomes" id="UP000709336"/>
    </source>
</evidence>
<evidence type="ECO:0000256" key="6">
    <source>
        <dbReference type="ARBA" id="ARBA00023136"/>
    </source>
</evidence>
<feature type="transmembrane region" description="Helical" evidence="7">
    <location>
        <begin position="240"/>
        <end position="259"/>
    </location>
</feature>
<evidence type="ECO:0000256" key="5">
    <source>
        <dbReference type="ARBA" id="ARBA00022989"/>
    </source>
</evidence>
<keyword evidence="3" id="KW-1003">Cell membrane</keyword>
<feature type="domain" description="ABC transmembrane type-1" evidence="8">
    <location>
        <begin position="54"/>
        <end position="258"/>
    </location>
</feature>
<protein>
    <submittedName>
        <fullName evidence="9">Iron ABC transporter permease</fullName>
    </submittedName>
</protein>
<dbReference type="EMBL" id="JAATNW010000002">
    <property type="protein sequence ID" value="NMH59115.1"/>
    <property type="molecule type" value="Genomic_DNA"/>
</dbReference>
<dbReference type="Gene3D" id="1.10.3720.10">
    <property type="entry name" value="MetI-like"/>
    <property type="match status" value="2"/>
</dbReference>
<dbReference type="PANTHER" id="PTHR30183:SF2">
    <property type="entry name" value="IRON UTILIZATION PROTEIN"/>
    <property type="match status" value="1"/>
</dbReference>